<dbReference type="InterPro" id="IPR005900">
    <property type="entry name" value="6-phosphogluconolactonase_DevB"/>
</dbReference>
<comment type="catalytic activity">
    <reaction evidence="2">
        <text>6-phospho-D-glucono-1,5-lactone + H2O = 6-phospho-D-gluconate + H(+)</text>
        <dbReference type="Rhea" id="RHEA:12556"/>
        <dbReference type="ChEBI" id="CHEBI:15377"/>
        <dbReference type="ChEBI" id="CHEBI:15378"/>
        <dbReference type="ChEBI" id="CHEBI:57955"/>
        <dbReference type="ChEBI" id="CHEBI:58759"/>
        <dbReference type="EC" id="3.1.1.31"/>
    </reaction>
</comment>
<comment type="function">
    <text evidence="2">Hydrolysis of 6-phosphogluconolactone to 6-phosphogluconate.</text>
</comment>
<dbReference type="AlphaFoldDB" id="A0A7S2LKF2"/>
<dbReference type="EC" id="3.1.1.31" evidence="2"/>
<evidence type="ECO:0000313" key="4">
    <source>
        <dbReference type="EMBL" id="CAD9609085.1"/>
    </source>
</evidence>
<evidence type="ECO:0000256" key="1">
    <source>
        <dbReference type="ARBA" id="ARBA00010662"/>
    </source>
</evidence>
<comment type="pathway">
    <text evidence="2">Carbohydrate degradation; pentose phosphate pathway; D-ribulose 5-phosphate from D-glucose 6-phosphate (oxidative stage): step 2/3.</text>
</comment>
<dbReference type="SUPFAM" id="SSF100950">
    <property type="entry name" value="NagB/RpiA/CoA transferase-like"/>
    <property type="match status" value="1"/>
</dbReference>
<dbReference type="Pfam" id="PF01182">
    <property type="entry name" value="Glucosamine_iso"/>
    <property type="match status" value="1"/>
</dbReference>
<proteinExistence type="inferred from homology"/>
<gene>
    <name evidence="4" type="ORF">LDAN0321_LOCUS19330</name>
</gene>
<dbReference type="EMBL" id="HBGY01031029">
    <property type="protein sequence ID" value="CAD9609085.1"/>
    <property type="molecule type" value="Transcribed_RNA"/>
</dbReference>
<comment type="similarity">
    <text evidence="1 2">Belongs to the glucosamine/galactosamine-6-phosphate isomerase family. 6-phosphogluconolactonase subfamily.</text>
</comment>
<organism evidence="4">
    <name type="scientific">Leptocylindrus danicus</name>
    <dbReference type="NCBI Taxonomy" id="163516"/>
    <lineage>
        <taxon>Eukaryota</taxon>
        <taxon>Sar</taxon>
        <taxon>Stramenopiles</taxon>
        <taxon>Ochrophyta</taxon>
        <taxon>Bacillariophyta</taxon>
        <taxon>Coscinodiscophyceae</taxon>
        <taxon>Chaetocerotophycidae</taxon>
        <taxon>Leptocylindrales</taxon>
        <taxon>Leptocylindraceae</taxon>
        <taxon>Leptocylindrus</taxon>
    </lineage>
</organism>
<dbReference type="UniPathway" id="UPA00115">
    <property type="reaction ID" value="UER00409"/>
</dbReference>
<protein>
    <recommendedName>
        <fullName evidence="2">6-phosphogluconolactonase</fullName>
        <shortName evidence="2">6PGL</shortName>
        <ecNumber evidence="2">3.1.1.31</ecNumber>
    </recommendedName>
</protein>
<dbReference type="CDD" id="cd01400">
    <property type="entry name" value="6PGL"/>
    <property type="match status" value="1"/>
</dbReference>
<dbReference type="NCBIfam" id="TIGR01198">
    <property type="entry name" value="pgl"/>
    <property type="match status" value="1"/>
</dbReference>
<dbReference type="PANTHER" id="PTHR11054:SF22">
    <property type="entry name" value="6-PHOSPHOGLUCONOLACTONASE 3, CHLOROPLASTIC"/>
    <property type="match status" value="1"/>
</dbReference>
<feature type="domain" description="Glucosamine/galactosamine-6-phosphate isomerase" evidence="3">
    <location>
        <begin position="12"/>
        <end position="257"/>
    </location>
</feature>
<dbReference type="PANTHER" id="PTHR11054">
    <property type="entry name" value="6-PHOSPHOGLUCONOLACTONASE"/>
    <property type="match status" value="1"/>
</dbReference>
<dbReference type="Gene3D" id="3.40.50.1360">
    <property type="match status" value="1"/>
</dbReference>
<dbReference type="GO" id="GO:0005975">
    <property type="term" value="P:carbohydrate metabolic process"/>
    <property type="evidence" value="ECO:0007669"/>
    <property type="project" value="UniProtKB-UniRule"/>
</dbReference>
<accession>A0A7S2LKF2</accession>
<evidence type="ECO:0000256" key="2">
    <source>
        <dbReference type="RuleBase" id="RU365095"/>
    </source>
</evidence>
<dbReference type="InterPro" id="IPR037171">
    <property type="entry name" value="NagB/RpiA_transferase-like"/>
</dbReference>
<evidence type="ECO:0000259" key="3">
    <source>
        <dbReference type="Pfam" id="PF01182"/>
    </source>
</evidence>
<dbReference type="InterPro" id="IPR039104">
    <property type="entry name" value="6PGL"/>
</dbReference>
<dbReference type="InterPro" id="IPR006148">
    <property type="entry name" value="Glc/Gal-6P_isomerase"/>
</dbReference>
<name>A0A7S2LKF2_9STRA</name>
<dbReference type="GO" id="GO:0017057">
    <property type="term" value="F:6-phosphogluconolactonase activity"/>
    <property type="evidence" value="ECO:0007669"/>
    <property type="project" value="UniProtKB-UniRule"/>
</dbReference>
<keyword evidence="2" id="KW-0378">Hydrolase</keyword>
<reference evidence="4" key="1">
    <citation type="submission" date="2021-01" db="EMBL/GenBank/DDBJ databases">
        <authorList>
            <person name="Corre E."/>
            <person name="Pelletier E."/>
            <person name="Niang G."/>
            <person name="Scheremetjew M."/>
            <person name="Finn R."/>
            <person name="Kale V."/>
            <person name="Holt S."/>
            <person name="Cochrane G."/>
            <person name="Meng A."/>
            <person name="Brown T."/>
            <person name="Cohen L."/>
        </authorList>
    </citation>
    <scope>NUCLEOTIDE SEQUENCE</scope>
    <source>
        <strain evidence="4">B650</strain>
    </source>
</reference>
<dbReference type="GO" id="GO:0006098">
    <property type="term" value="P:pentose-phosphate shunt"/>
    <property type="evidence" value="ECO:0007669"/>
    <property type="project" value="UniProtKB-UniPathway"/>
</dbReference>
<sequence>MSTKAKLHIANSKAEVAPLLHAQVISCVQKCSDESKFVIALSGGSLPAFLSANALIQSFADAGVNPQWNKWYVFLADERCVKNDHPDSNYCSIQQHMLTAELPIPADQVFPIDDALLDDTTPGTCTTENIAKDYEDKLKSVLGDNGKFDCILCGFGPDGHTCSLFPDHDLLKVTDKMVASITDSPKPPPERVTLTFPVLNAAKTVIFCGAGGSKALILDAVFAEASLIDDGSYDVVMADPAPYPCGMVQMECGDLCWVVDKDAVTGVEVLEKS</sequence>